<dbReference type="InterPro" id="IPR012910">
    <property type="entry name" value="Plug_dom"/>
</dbReference>
<feature type="compositionally biased region" description="Low complexity" evidence="10">
    <location>
        <begin position="81"/>
        <end position="90"/>
    </location>
</feature>
<dbReference type="Gene3D" id="2.40.170.20">
    <property type="entry name" value="TonB-dependent receptor, beta-barrel domain"/>
    <property type="match status" value="1"/>
</dbReference>
<keyword evidence="7 8" id="KW-0998">Cell outer membrane</keyword>
<dbReference type="InterPro" id="IPR039426">
    <property type="entry name" value="TonB-dep_rcpt-like"/>
</dbReference>
<dbReference type="STRING" id="42253.NITMOv2_0907"/>
<keyword evidence="14" id="KW-1185">Reference proteome</keyword>
<feature type="domain" description="TonB-dependent receptor plug" evidence="12">
    <location>
        <begin position="113"/>
        <end position="222"/>
    </location>
</feature>
<feature type="region of interest" description="Disordered" evidence="10">
    <location>
        <begin position="62"/>
        <end position="94"/>
    </location>
</feature>
<dbReference type="SUPFAM" id="SSF56935">
    <property type="entry name" value="Porins"/>
    <property type="match status" value="1"/>
</dbReference>
<dbReference type="Pfam" id="PF00593">
    <property type="entry name" value="TonB_dep_Rec_b-barrel"/>
    <property type="match status" value="1"/>
</dbReference>
<organism evidence="13 14">
    <name type="scientific">Nitrospira moscoviensis</name>
    <dbReference type="NCBI Taxonomy" id="42253"/>
    <lineage>
        <taxon>Bacteria</taxon>
        <taxon>Pseudomonadati</taxon>
        <taxon>Nitrospirota</taxon>
        <taxon>Nitrospiria</taxon>
        <taxon>Nitrospirales</taxon>
        <taxon>Nitrospiraceae</taxon>
        <taxon>Nitrospira</taxon>
    </lineage>
</organism>
<dbReference type="EMBL" id="CP011801">
    <property type="protein sequence ID" value="ALA57342.1"/>
    <property type="molecule type" value="Genomic_DNA"/>
</dbReference>
<keyword evidence="6 8" id="KW-0472">Membrane</keyword>
<dbReference type="KEGG" id="nmv:NITMOv2_0907"/>
<dbReference type="PATRIC" id="fig|42253.5.peg.889"/>
<reference evidence="13 14" key="1">
    <citation type="journal article" date="2015" name="Proc. Natl. Acad. Sci. U.S.A.">
        <title>Expanded metabolic versatility of ubiquitous nitrite-oxidizing bacteria from the genus Nitrospira.</title>
        <authorList>
            <person name="Koch H."/>
            <person name="Lucker S."/>
            <person name="Albertsen M."/>
            <person name="Kitzinger K."/>
            <person name="Herbold C."/>
            <person name="Spieck E."/>
            <person name="Nielsen P.H."/>
            <person name="Wagner M."/>
            <person name="Daims H."/>
        </authorList>
    </citation>
    <scope>NUCLEOTIDE SEQUENCE [LARGE SCALE GENOMIC DNA]</scope>
    <source>
        <strain evidence="13 14">NSP M-1</strain>
    </source>
</reference>
<dbReference type="OrthoDB" id="9760494at2"/>
<comment type="subcellular location">
    <subcellularLocation>
        <location evidence="1 8">Cell outer membrane</location>
        <topology evidence="1 8">Multi-pass membrane protein</topology>
    </subcellularLocation>
</comment>
<evidence type="ECO:0000259" key="11">
    <source>
        <dbReference type="Pfam" id="PF00593"/>
    </source>
</evidence>
<dbReference type="PROSITE" id="PS52016">
    <property type="entry name" value="TONB_DEPENDENT_REC_3"/>
    <property type="match status" value="1"/>
</dbReference>
<keyword evidence="5 9" id="KW-0798">TonB box</keyword>
<evidence type="ECO:0000256" key="2">
    <source>
        <dbReference type="ARBA" id="ARBA00022448"/>
    </source>
</evidence>
<dbReference type="GO" id="GO:0009279">
    <property type="term" value="C:cell outer membrane"/>
    <property type="evidence" value="ECO:0007669"/>
    <property type="project" value="UniProtKB-SubCell"/>
</dbReference>
<evidence type="ECO:0000256" key="6">
    <source>
        <dbReference type="ARBA" id="ARBA00023136"/>
    </source>
</evidence>
<proteinExistence type="inferred from homology"/>
<dbReference type="InterPro" id="IPR037066">
    <property type="entry name" value="Plug_dom_sf"/>
</dbReference>
<evidence type="ECO:0000256" key="5">
    <source>
        <dbReference type="ARBA" id="ARBA00023077"/>
    </source>
</evidence>
<evidence type="ECO:0000256" key="10">
    <source>
        <dbReference type="SAM" id="MobiDB-lite"/>
    </source>
</evidence>
<evidence type="ECO:0000256" key="4">
    <source>
        <dbReference type="ARBA" id="ARBA00022692"/>
    </source>
</evidence>
<evidence type="ECO:0000256" key="8">
    <source>
        <dbReference type="PROSITE-ProRule" id="PRU01360"/>
    </source>
</evidence>
<protein>
    <submittedName>
        <fullName evidence="13">Iron(III) dicitrate transport protein FecA</fullName>
    </submittedName>
</protein>
<evidence type="ECO:0000256" key="1">
    <source>
        <dbReference type="ARBA" id="ARBA00004571"/>
    </source>
</evidence>
<dbReference type="AlphaFoldDB" id="A0A0K2G9R9"/>
<keyword evidence="4 8" id="KW-0812">Transmembrane</keyword>
<keyword evidence="3 8" id="KW-1134">Transmembrane beta strand</keyword>
<dbReference type="InterPro" id="IPR036942">
    <property type="entry name" value="Beta-barrel_TonB_sf"/>
</dbReference>
<sequence>MGSSDQSGLDFENSSYLHYLLRRGGGLSRPPRTWRTMALRTASLLIFAGSLTPAIPSALYAEEPAQSEESRGALVPGGTGKAPAGPTEAPVQPERPINIPLTEIIGTAPDALEHIPGSGHVVTQESIFNNHRLTINEALRPIPGVVVRDEEGLGIRPNIAIRGLDPTRSRKVHIMEDGVPIMLMPYGDPSSYYFPPIFRFDRIELLKGSGQLLYGPSNVGGVLNLITRMPPATPGGFFQFFGGNLNFYNTHFNYGGTWGKSGYMVDYFHYQSDTPRFTNIRAKVDDLTFKTVQELSERTQILAKFNYYREDSGIGYQGLTESEYSSDPRTTPFTNDNFDFRRIGFHVAVNHMFTANLTSTTNFFGHYIQRDWSRQSTDLDGDPTTANATFNTGNAIAATATRALPTAGRFINAREYWVYGVEPRFNYVHRLFGVDAVADFGVRYMYEESNRQQFRNLVSGIGQSCFGGANAQSCLGEDNLRKTNAYAAFLQERLTFGKFTVTPGVRLEYFKYSQQNRQAPGTSGTGAFNDIEFIQPLPGIGATYSPNKDYTFFAGVHRGFAPPQISDAIQLNNAVVDLEAELAWIYEVGVRSTPLYWLGAQATLFRMDFDNQIISQSAAGGTGATLTNAGETRHQGIEFAGKADLLDLMKGVADPRQDFFVDLSYTWLAEAEFTGTRNSSLSAISLLPGEASTVSISGNRLTYAPKHMLTAGIGYANADWGFNTRLETQCISDMFSDDRNTVNPTPNGQRGVIKGWCVLNAAANQYVKSINTTFFVTGKNLLDQTFIVDRSRGIYAGLPLMVQAGARWNF</sequence>
<evidence type="ECO:0000256" key="9">
    <source>
        <dbReference type="RuleBase" id="RU003357"/>
    </source>
</evidence>
<evidence type="ECO:0000256" key="3">
    <source>
        <dbReference type="ARBA" id="ARBA00022452"/>
    </source>
</evidence>
<dbReference type="Proteomes" id="UP000069205">
    <property type="component" value="Chromosome"/>
</dbReference>
<dbReference type="CDD" id="cd01347">
    <property type="entry name" value="ligand_gated_channel"/>
    <property type="match status" value="1"/>
</dbReference>
<dbReference type="RefSeq" id="WP_083447732.1">
    <property type="nucleotide sequence ID" value="NZ_CP011801.1"/>
</dbReference>
<dbReference type="Pfam" id="PF07715">
    <property type="entry name" value="Plug"/>
    <property type="match status" value="1"/>
</dbReference>
<dbReference type="InterPro" id="IPR000531">
    <property type="entry name" value="Beta-barrel_TonB"/>
</dbReference>
<evidence type="ECO:0000313" key="13">
    <source>
        <dbReference type="EMBL" id="ALA57342.1"/>
    </source>
</evidence>
<dbReference type="PANTHER" id="PTHR30442">
    <property type="entry name" value="IRON III DICITRATE TRANSPORT PROTEIN FECA"/>
    <property type="match status" value="1"/>
</dbReference>
<evidence type="ECO:0000313" key="14">
    <source>
        <dbReference type="Proteomes" id="UP000069205"/>
    </source>
</evidence>
<comment type="similarity">
    <text evidence="8 9">Belongs to the TonB-dependent receptor family.</text>
</comment>
<accession>A0A0K2G9R9</accession>
<dbReference type="GO" id="GO:0033214">
    <property type="term" value="P:siderophore-iron import into cell"/>
    <property type="evidence" value="ECO:0007669"/>
    <property type="project" value="TreeGrafter"/>
</dbReference>
<feature type="domain" description="TonB-dependent receptor-like beta-barrel" evidence="11">
    <location>
        <begin position="302"/>
        <end position="781"/>
    </location>
</feature>
<keyword evidence="2 8" id="KW-0813">Transport</keyword>
<dbReference type="PANTHER" id="PTHR30442:SF0">
    <property type="entry name" value="FE(3+) DICITRATE TRANSPORT PROTEIN FECA"/>
    <property type="match status" value="1"/>
</dbReference>
<gene>
    <name evidence="13" type="primary">fecA</name>
    <name evidence="13" type="ORF">NITMOv2_0907</name>
</gene>
<evidence type="ECO:0000259" key="12">
    <source>
        <dbReference type="Pfam" id="PF07715"/>
    </source>
</evidence>
<evidence type="ECO:0000256" key="7">
    <source>
        <dbReference type="ARBA" id="ARBA00023237"/>
    </source>
</evidence>
<name>A0A0K2G9R9_NITMO</name>
<dbReference type="Gene3D" id="2.170.130.10">
    <property type="entry name" value="TonB-dependent receptor, plug domain"/>
    <property type="match status" value="1"/>
</dbReference>